<proteinExistence type="predicted"/>
<dbReference type="InParanoid" id="A0A218YY86"/>
<organism evidence="1 2">
    <name type="scientific">Diplocarpon coronariae</name>
    <dbReference type="NCBI Taxonomy" id="2795749"/>
    <lineage>
        <taxon>Eukaryota</taxon>
        <taxon>Fungi</taxon>
        <taxon>Dikarya</taxon>
        <taxon>Ascomycota</taxon>
        <taxon>Pezizomycotina</taxon>
        <taxon>Leotiomycetes</taxon>
        <taxon>Helotiales</taxon>
        <taxon>Drepanopezizaceae</taxon>
        <taxon>Diplocarpon</taxon>
    </lineage>
</organism>
<keyword evidence="2" id="KW-1185">Reference proteome</keyword>
<comment type="caution">
    <text evidence="1">The sequence shown here is derived from an EMBL/GenBank/DDBJ whole genome shotgun (WGS) entry which is preliminary data.</text>
</comment>
<gene>
    <name evidence="1" type="ORF">B2J93_8555</name>
</gene>
<dbReference type="AlphaFoldDB" id="A0A218YY86"/>
<reference evidence="1 2" key="1">
    <citation type="submission" date="2017-04" db="EMBL/GenBank/DDBJ databases">
        <title>Draft genome sequence of Marssonina coronaria NL1: causal agent of apple blotch.</title>
        <authorList>
            <person name="Cheng Q."/>
        </authorList>
    </citation>
    <scope>NUCLEOTIDE SEQUENCE [LARGE SCALE GENOMIC DNA]</scope>
    <source>
        <strain evidence="1 2">NL1</strain>
    </source>
</reference>
<dbReference type="EMBL" id="MZNU01000341">
    <property type="protein sequence ID" value="OWO99935.1"/>
    <property type="molecule type" value="Genomic_DNA"/>
</dbReference>
<name>A0A218YY86_9HELO</name>
<sequence length="174" mass="19728">MSLSEPFVRYTHRSSPLLDFRRPRRARAIRDHSKPAQTPVRSLSFGTRSAFEYEFHRDLQSRIKSGGLHSSCYSKKAIQLFGIATTSDDPLEKPMQVRPYTGRTIVAQVKVYWLKLRVDLTVWRRERGLSNSIVALSLSDQALDFAATTEIQTVASSRHFIGNRGGFVAGFQPL</sequence>
<evidence type="ECO:0000313" key="2">
    <source>
        <dbReference type="Proteomes" id="UP000242519"/>
    </source>
</evidence>
<protein>
    <submittedName>
        <fullName evidence="1">Uncharacterized protein</fullName>
    </submittedName>
</protein>
<evidence type="ECO:0000313" key="1">
    <source>
        <dbReference type="EMBL" id="OWO99935.1"/>
    </source>
</evidence>
<accession>A0A218YY86</accession>
<dbReference type="Proteomes" id="UP000242519">
    <property type="component" value="Unassembled WGS sequence"/>
</dbReference>